<dbReference type="AlphaFoldDB" id="A0A1Q9DX17"/>
<proteinExistence type="predicted"/>
<sequence>MSTAFELMQVAATELPESRADRLKGFSKDDKKDTRTWEQVLACGLGLNKARSKGLWEPDRVGADLAILTVSADPTEFLRSLQHALESQPTCLVLVMPVLNAQMVERDQLERLALQAGRKASKVIRDAVYLREDPTSSKVDVSSDFPYRSRSGSMEVATTWEAAHRVLQRFTTNDGSEQEWTNKVTHEHLTNQETKTKKQVIPNFIQYPIHRKAKVNHQDQNNEQLNEETETKIQAIPDFIQYLIHRKAKAAKASEDVIKIAQELKCSVCEKFLQTRPPRRAAPPREFGINEVIGMDTIWLPMVGQKRKKIALNIIDYSSHFQMIIPLKGRSPEAVWSAYRQWVRFFGPPKQIWADQGGEFKGSFRHRTAQEGTRMDPSSLESPFQRGLAERQGRTFKVLLEKAMADYNCANLTEWHELVDNAVMMKNRLASRGGYSPVQRVMGYLPRLPGGLLSEGHDDAEAGKELRLGDGGIVRAMNMRKAAAKAFFEVDSDQALRNVIAGGPRPQQDYVVGQMVYFYRLGHSKKGKAVKTNGLA</sequence>
<dbReference type="GO" id="GO:0015074">
    <property type="term" value="P:DNA integration"/>
    <property type="evidence" value="ECO:0007669"/>
    <property type="project" value="InterPro"/>
</dbReference>
<dbReference type="InterPro" id="IPR012337">
    <property type="entry name" value="RNaseH-like_sf"/>
</dbReference>
<dbReference type="PROSITE" id="PS50994">
    <property type="entry name" value="INTEGRASE"/>
    <property type="match status" value="1"/>
</dbReference>
<gene>
    <name evidence="2" type="ORF">AK812_SmicGene17705</name>
</gene>
<dbReference type="Gene3D" id="3.30.420.10">
    <property type="entry name" value="Ribonuclease H-like superfamily/Ribonuclease H"/>
    <property type="match status" value="1"/>
</dbReference>
<dbReference type="SUPFAM" id="SSF53098">
    <property type="entry name" value="Ribonuclease H-like"/>
    <property type="match status" value="1"/>
</dbReference>
<evidence type="ECO:0000313" key="3">
    <source>
        <dbReference type="Proteomes" id="UP000186817"/>
    </source>
</evidence>
<dbReference type="InterPro" id="IPR001584">
    <property type="entry name" value="Integrase_cat-core"/>
</dbReference>
<dbReference type="Proteomes" id="UP000186817">
    <property type="component" value="Unassembled WGS sequence"/>
</dbReference>
<evidence type="ECO:0000313" key="2">
    <source>
        <dbReference type="EMBL" id="OLP99720.1"/>
    </source>
</evidence>
<feature type="domain" description="Integrase catalytic" evidence="1">
    <location>
        <begin position="279"/>
        <end position="445"/>
    </location>
</feature>
<name>A0A1Q9DX17_SYMMI</name>
<keyword evidence="3" id="KW-1185">Reference proteome</keyword>
<accession>A0A1Q9DX17</accession>
<comment type="caution">
    <text evidence="2">The sequence shown here is derived from an EMBL/GenBank/DDBJ whole genome shotgun (WGS) entry which is preliminary data.</text>
</comment>
<dbReference type="EMBL" id="LSRX01000352">
    <property type="protein sequence ID" value="OLP99720.1"/>
    <property type="molecule type" value="Genomic_DNA"/>
</dbReference>
<dbReference type="InterPro" id="IPR036397">
    <property type="entry name" value="RNaseH_sf"/>
</dbReference>
<dbReference type="PANTHER" id="PTHR37984">
    <property type="entry name" value="PROTEIN CBG26694"/>
    <property type="match status" value="1"/>
</dbReference>
<dbReference type="InterPro" id="IPR050951">
    <property type="entry name" value="Retrovirus_Pol_polyprotein"/>
</dbReference>
<dbReference type="PANTHER" id="PTHR37984:SF5">
    <property type="entry name" value="PROTEIN NYNRIN-LIKE"/>
    <property type="match status" value="1"/>
</dbReference>
<protein>
    <recommendedName>
        <fullName evidence="1">Integrase catalytic domain-containing protein</fullName>
    </recommendedName>
</protein>
<organism evidence="2 3">
    <name type="scientific">Symbiodinium microadriaticum</name>
    <name type="common">Dinoflagellate</name>
    <name type="synonym">Zooxanthella microadriatica</name>
    <dbReference type="NCBI Taxonomy" id="2951"/>
    <lineage>
        <taxon>Eukaryota</taxon>
        <taxon>Sar</taxon>
        <taxon>Alveolata</taxon>
        <taxon>Dinophyceae</taxon>
        <taxon>Suessiales</taxon>
        <taxon>Symbiodiniaceae</taxon>
        <taxon>Symbiodinium</taxon>
    </lineage>
</organism>
<reference evidence="2 3" key="1">
    <citation type="submission" date="2016-02" db="EMBL/GenBank/DDBJ databases">
        <title>Genome analysis of coral dinoflagellate symbionts highlights evolutionary adaptations to a symbiotic lifestyle.</title>
        <authorList>
            <person name="Aranda M."/>
            <person name="Li Y."/>
            <person name="Liew Y.J."/>
            <person name="Baumgarten S."/>
            <person name="Simakov O."/>
            <person name="Wilson M."/>
            <person name="Piel J."/>
            <person name="Ashoor H."/>
            <person name="Bougouffa S."/>
            <person name="Bajic V.B."/>
            <person name="Ryu T."/>
            <person name="Ravasi T."/>
            <person name="Bayer T."/>
            <person name="Micklem G."/>
            <person name="Kim H."/>
            <person name="Bhak J."/>
            <person name="Lajeunesse T.C."/>
            <person name="Voolstra C.R."/>
        </authorList>
    </citation>
    <scope>NUCLEOTIDE SEQUENCE [LARGE SCALE GENOMIC DNA]</scope>
    <source>
        <strain evidence="2 3">CCMP2467</strain>
    </source>
</reference>
<evidence type="ECO:0000259" key="1">
    <source>
        <dbReference type="PROSITE" id="PS50994"/>
    </source>
</evidence>
<dbReference type="GO" id="GO:0003676">
    <property type="term" value="F:nucleic acid binding"/>
    <property type="evidence" value="ECO:0007669"/>
    <property type="project" value="InterPro"/>
</dbReference>
<dbReference type="OrthoDB" id="439738at2759"/>